<sequence length="487" mass="57074">MFDAKLGYDPASPDSIEQFAEGLKDKTFYEVISENDSITSEDIESYANKLRKGGLGNLLEEGYFGYKANSKQESDFPEAGVELKATPFEYTKKGQLRAGERLVITMINYDGPVENDFYQSHAWDKMHLILLIYYWRNKALKRNLDYQIKYVQMFTPPEQDLAIIKKDYEYIVKKIQDGKAHELSEGDTMYLGACTKGASAKKSIVPQFYGEKLPAKKRAFCFKNSYMTYVLNHYIAGEEANDAIVKNVEELKKKSFSEILKDIVKKYIDFSDKELCKIFHREYNNNKAQWNDLAFKILGVRNEHADEFEKANIRVKTIRINENHSIRENMSFSTFKFMDIANEEFDDSALYEYFDQTQLFFFVWVQDGDVYRVKGCQLWNMPHDDLEYTVRKEWEDVKHVINEGVKFTKCVNSNGEIKFKNNFPNKKQTKIIHIRPHAIKAAYRFKNGEEYGNVNRDAYELPNGEYMTKMSFWLNNDYVLKQLDCID</sequence>
<dbReference type="Proteomes" id="UP000442619">
    <property type="component" value="Unassembled WGS sequence"/>
</dbReference>
<evidence type="ECO:0000256" key="1">
    <source>
        <dbReference type="ARBA" id="ARBA00022722"/>
    </source>
</evidence>
<keyword evidence="1" id="KW-0540">Nuclease</keyword>
<gene>
    <name evidence="5" type="ORF">FYJ79_09790</name>
</gene>
<dbReference type="EMBL" id="VUNM01000026">
    <property type="protein sequence ID" value="MST89859.1"/>
    <property type="molecule type" value="Genomic_DNA"/>
</dbReference>
<dbReference type="RefSeq" id="WP_154517614.1">
    <property type="nucleotide sequence ID" value="NZ_VUNM01000026.1"/>
</dbReference>
<dbReference type="SMART" id="SM00927">
    <property type="entry name" value="MutH"/>
    <property type="match status" value="1"/>
</dbReference>
<evidence type="ECO:0000313" key="6">
    <source>
        <dbReference type="Proteomes" id="UP000442619"/>
    </source>
</evidence>
<feature type="domain" description="DNA mismatch repair MutH/Type II restriction enzyme Sau3AI" evidence="4">
    <location>
        <begin position="64"/>
        <end position="167"/>
    </location>
</feature>
<keyword evidence="3" id="KW-0378">Hydrolase</keyword>
<dbReference type="SUPFAM" id="SSF52980">
    <property type="entry name" value="Restriction endonuclease-like"/>
    <property type="match status" value="2"/>
</dbReference>
<dbReference type="InterPro" id="IPR011337">
    <property type="entry name" value="DNA_rep_MutH/RE_typeII_Sau3AI"/>
</dbReference>
<organism evidence="5 6">
    <name type="scientific">Sharpea porci</name>
    <dbReference type="NCBI Taxonomy" id="2652286"/>
    <lineage>
        <taxon>Bacteria</taxon>
        <taxon>Bacillati</taxon>
        <taxon>Bacillota</taxon>
        <taxon>Erysipelotrichia</taxon>
        <taxon>Erysipelotrichales</taxon>
        <taxon>Coprobacillaceae</taxon>
        <taxon>Sharpea</taxon>
    </lineage>
</organism>
<dbReference type="GO" id="GO:0016787">
    <property type="term" value="F:hydrolase activity"/>
    <property type="evidence" value="ECO:0007669"/>
    <property type="project" value="UniProtKB-KW"/>
</dbReference>
<keyword evidence="6" id="KW-1185">Reference proteome</keyword>
<proteinExistence type="predicted"/>
<dbReference type="GO" id="GO:0003677">
    <property type="term" value="F:DNA binding"/>
    <property type="evidence" value="ECO:0007669"/>
    <property type="project" value="InterPro"/>
</dbReference>
<dbReference type="CDD" id="cd22355">
    <property type="entry name" value="Sau3AI_C"/>
    <property type="match status" value="1"/>
</dbReference>
<evidence type="ECO:0000256" key="3">
    <source>
        <dbReference type="ARBA" id="ARBA00022801"/>
    </source>
</evidence>
<dbReference type="CDD" id="cd22356">
    <property type="entry name" value="Sau3AI_N-like"/>
    <property type="match status" value="1"/>
</dbReference>
<protein>
    <submittedName>
        <fullName evidence="5">Restriction endonuclease</fullName>
    </submittedName>
</protein>
<evidence type="ECO:0000313" key="5">
    <source>
        <dbReference type="EMBL" id="MST89859.1"/>
    </source>
</evidence>
<dbReference type="AlphaFoldDB" id="A0A844FX38"/>
<reference evidence="5 6" key="1">
    <citation type="submission" date="2019-08" db="EMBL/GenBank/DDBJ databases">
        <title>In-depth cultivation of the pig gut microbiome towards novel bacterial diversity and tailored functional studies.</title>
        <authorList>
            <person name="Wylensek D."/>
            <person name="Hitch T.C.A."/>
            <person name="Clavel T."/>
        </authorList>
    </citation>
    <scope>NUCLEOTIDE SEQUENCE [LARGE SCALE GENOMIC DNA]</scope>
    <source>
        <strain evidence="5 6">CA-Schmier-601-WT-3</strain>
    </source>
</reference>
<dbReference type="InterPro" id="IPR011335">
    <property type="entry name" value="Restrct_endonuc-II-like"/>
</dbReference>
<comment type="caution">
    <text evidence="5">The sequence shown here is derived from an EMBL/GenBank/DDBJ whole genome shotgun (WGS) entry which is preliminary data.</text>
</comment>
<name>A0A844FX38_9FIRM</name>
<evidence type="ECO:0000259" key="4">
    <source>
        <dbReference type="SMART" id="SM00927"/>
    </source>
</evidence>
<dbReference type="Pfam" id="PF02976">
    <property type="entry name" value="MutH"/>
    <property type="match status" value="1"/>
</dbReference>
<keyword evidence="2 5" id="KW-0255">Endonuclease</keyword>
<dbReference type="GO" id="GO:0004519">
    <property type="term" value="F:endonuclease activity"/>
    <property type="evidence" value="ECO:0007669"/>
    <property type="project" value="UniProtKB-KW"/>
</dbReference>
<dbReference type="Gene3D" id="3.40.600.10">
    <property type="entry name" value="DNA mismatch repair MutH/Restriction endonuclease, type II"/>
    <property type="match status" value="2"/>
</dbReference>
<accession>A0A844FX38</accession>
<dbReference type="NCBIfam" id="NF040973">
    <property type="entry name" value="restrict_Sau3AI"/>
    <property type="match status" value="1"/>
</dbReference>
<dbReference type="InterPro" id="IPR037057">
    <property type="entry name" value="DNA_rep_MutH/T2_RE_sf"/>
</dbReference>
<evidence type="ECO:0000256" key="2">
    <source>
        <dbReference type="ARBA" id="ARBA00022759"/>
    </source>
</evidence>